<evidence type="ECO:0000313" key="1">
    <source>
        <dbReference type="EMBL" id="MFD2741152.1"/>
    </source>
</evidence>
<evidence type="ECO:0000313" key="2">
    <source>
        <dbReference type="Proteomes" id="UP001597474"/>
    </source>
</evidence>
<organism evidence="1 2">
    <name type="scientific">Sulfitobacter aestuarii</name>
    <dbReference type="NCBI Taxonomy" id="2161676"/>
    <lineage>
        <taxon>Bacteria</taxon>
        <taxon>Pseudomonadati</taxon>
        <taxon>Pseudomonadota</taxon>
        <taxon>Alphaproteobacteria</taxon>
        <taxon>Rhodobacterales</taxon>
        <taxon>Roseobacteraceae</taxon>
        <taxon>Sulfitobacter</taxon>
    </lineage>
</organism>
<gene>
    <name evidence="1" type="ORF">ACFSUD_16350</name>
</gene>
<dbReference type="Proteomes" id="UP001597474">
    <property type="component" value="Unassembled WGS sequence"/>
</dbReference>
<name>A0ABW5U5P1_9RHOB</name>
<dbReference type="RefSeq" id="WP_386375577.1">
    <property type="nucleotide sequence ID" value="NZ_JBHUMP010000018.1"/>
</dbReference>
<keyword evidence="2" id="KW-1185">Reference proteome</keyword>
<protein>
    <submittedName>
        <fullName evidence="1">Uncharacterized protein</fullName>
    </submittedName>
</protein>
<comment type="caution">
    <text evidence="1">The sequence shown here is derived from an EMBL/GenBank/DDBJ whole genome shotgun (WGS) entry which is preliminary data.</text>
</comment>
<proteinExistence type="predicted"/>
<accession>A0ABW5U5P1</accession>
<reference evidence="2" key="1">
    <citation type="journal article" date="2019" name="Int. J. Syst. Evol. Microbiol.">
        <title>The Global Catalogue of Microorganisms (GCM) 10K type strain sequencing project: providing services to taxonomists for standard genome sequencing and annotation.</title>
        <authorList>
            <consortium name="The Broad Institute Genomics Platform"/>
            <consortium name="The Broad Institute Genome Sequencing Center for Infectious Disease"/>
            <person name="Wu L."/>
            <person name="Ma J."/>
        </authorList>
    </citation>
    <scope>NUCLEOTIDE SEQUENCE [LARGE SCALE GENOMIC DNA]</scope>
    <source>
        <strain evidence="2">TISTR 2562</strain>
    </source>
</reference>
<dbReference type="EMBL" id="JBHUMP010000018">
    <property type="protein sequence ID" value="MFD2741152.1"/>
    <property type="molecule type" value="Genomic_DNA"/>
</dbReference>
<sequence length="648" mass="72496">MSETAEIAEQAKTERQSIIDWLRRGNEACMGKDHIPEACKSVEPDPCTGPGPNTGPEAVIPFRRPLPLTRIEFRAPEPEEQDFTAASSGCFRLRSAKMSVMTALDLEFEQRWWFRAHRRAALATTVSLAPGEQLRLTIETSQRKHFEQKTLDEVEENDTTESTIVDRDVINITRSSTRSKNWTVNGGLSLSIPIKGAEVGLNFGGSVAKSFSETAQSSAEQVREATEKSSATLRSLQRVEVKESVETYEERERSRLIRNPYRDRSISLKVYALAKDFCVEFLLLRTRPMVIFEIDDILFSRAFVLANASFLEQSLQDRRLLLELQEALETATDTAYGTALEDVESLSRLALRYLFDVPNIFNVDSISGTDANPPATSFNAQLSKDGLNDATENRLGLIFTTLNYYYAIYTNEAPSNDRLYLSLALSLEAALRPLWMGVEETDQAANVLDDSDFTEIFRRLGGFLSLIAGSVRPQLHPADEDRERIEQARRAEFVIGRVVSHLQCHRHYYIGLFLRYNAAMGGGIAFRRMVEDLLGTATQPPGLAAHWAELFSTEELFVSDNQIIVPGRCAFDEEITKDVLEESDKVTDFTFGLLSRSDITAPTDGVHVEPVEGACRLTDVPDAEAPPYLRIGMLNDETLLPLEPAEDG</sequence>